<dbReference type="KEGG" id="nmf:NMS_1725"/>
<name>W8VQL5_9FLAO</name>
<accession>W8VQL5</accession>
<reference evidence="1 2" key="1">
    <citation type="journal article" date="2014" name="Proc. Natl. Acad. Sci. U.S.A.">
        <title>Functional characterization of flavobacteria rhodopsins reveals a unique class of light-driven chloride pump in bacteria.</title>
        <authorList>
            <person name="Yoshizawa S."/>
            <person name="Kumagai Y."/>
            <person name="Kim H."/>
            <person name="Ogura Y."/>
            <person name="Hayashi T."/>
            <person name="Iwasaki W."/>
            <person name="DeLong E.F."/>
            <person name="Kogure K."/>
        </authorList>
    </citation>
    <scope>NUCLEOTIDE SEQUENCE [LARGE SCALE GENOMIC DNA]</scope>
    <source>
        <strain evidence="1 2">S1-08</strain>
    </source>
</reference>
<evidence type="ECO:0008006" key="3">
    <source>
        <dbReference type="Google" id="ProtNLM"/>
    </source>
</evidence>
<dbReference type="HOGENOM" id="CLU_1000519_0_0_10"/>
<protein>
    <recommendedName>
        <fullName evidence="3">Rhamnosyl transferase</fullName>
    </recommendedName>
</protein>
<keyword evidence="2" id="KW-1185">Reference proteome</keyword>
<dbReference type="RefSeq" id="WP_041496282.1">
    <property type="nucleotide sequence ID" value="NZ_AP014548.1"/>
</dbReference>
<evidence type="ECO:0000313" key="1">
    <source>
        <dbReference type="EMBL" id="BAO55734.1"/>
    </source>
</evidence>
<dbReference type="EMBL" id="AP014548">
    <property type="protein sequence ID" value="BAO55734.1"/>
    <property type="molecule type" value="Genomic_DNA"/>
</dbReference>
<dbReference type="Proteomes" id="UP000031760">
    <property type="component" value="Chromosome"/>
</dbReference>
<gene>
    <name evidence="1" type="ORF">NMS_1725</name>
</gene>
<dbReference type="InterPro" id="IPR021466">
    <property type="entry name" value="Put_rhamnosyl_transferase"/>
</dbReference>
<dbReference type="AlphaFoldDB" id="W8VQL5"/>
<sequence>MIQQFLITRFDLNSKDWKLDKNYKQIDKTEWLVIRIQLFKKYCLPSVLNQKEKSFIWIIYFQVGYEYLTENLVQELSKYSFIKPIYKHDYEDFVATSPNDILKFISPETKNIITTRLDNDDMISPSFTSHVRRVTSRSIKKPFILDFPYGLCMQADPVVFTRYNHKLNQFISYIEPLDAVNKPKTVYAQQHNQWHNHAAVLEDPTPNLWVQVVHERNITNQLEGVLSYSTDIKGYPEQIVALPATYNLLIFAMKCKAAFPTIPGRYFLKRLKKSIGFG</sequence>
<organism evidence="1 2">
    <name type="scientific">Nonlabens marinus S1-08</name>
    <dbReference type="NCBI Taxonomy" id="1454201"/>
    <lineage>
        <taxon>Bacteria</taxon>
        <taxon>Pseudomonadati</taxon>
        <taxon>Bacteroidota</taxon>
        <taxon>Flavobacteriia</taxon>
        <taxon>Flavobacteriales</taxon>
        <taxon>Flavobacteriaceae</taxon>
        <taxon>Nonlabens</taxon>
    </lineage>
</organism>
<proteinExistence type="predicted"/>
<dbReference type="OrthoDB" id="9771846at2"/>
<evidence type="ECO:0000313" key="2">
    <source>
        <dbReference type="Proteomes" id="UP000031760"/>
    </source>
</evidence>
<dbReference type="STRING" id="1454201.NMS_1725"/>
<dbReference type="Pfam" id="PF11316">
    <property type="entry name" value="Rhamno_transf"/>
    <property type="match status" value="1"/>
</dbReference>